<dbReference type="OrthoDB" id="267517at2759"/>
<evidence type="ECO:0000259" key="2">
    <source>
        <dbReference type="PROSITE" id="PS51787"/>
    </source>
</evidence>
<feature type="compositionally biased region" description="Acidic residues" evidence="1">
    <location>
        <begin position="1"/>
        <end position="12"/>
    </location>
</feature>
<dbReference type="SUPFAM" id="SSF88697">
    <property type="entry name" value="PUA domain-like"/>
    <property type="match status" value="1"/>
</dbReference>
<dbReference type="Proteomes" id="UP000094527">
    <property type="component" value="Unassembled WGS sequence"/>
</dbReference>
<protein>
    <submittedName>
        <fullName evidence="4">Protein cereblon</fullName>
    </submittedName>
</protein>
<dbReference type="SMART" id="SM00464">
    <property type="entry name" value="LON"/>
    <property type="match status" value="1"/>
</dbReference>
<dbReference type="PROSITE" id="PS51788">
    <property type="entry name" value="CULT"/>
    <property type="match status" value="1"/>
</dbReference>
<evidence type="ECO:0000313" key="5">
    <source>
        <dbReference type="Proteomes" id="UP000094527"/>
    </source>
</evidence>
<dbReference type="CDD" id="cd15777">
    <property type="entry name" value="CRBN_C_like"/>
    <property type="match status" value="1"/>
</dbReference>
<dbReference type="Gene3D" id="2.30.130.40">
    <property type="entry name" value="LON domain-like"/>
    <property type="match status" value="1"/>
</dbReference>
<feature type="compositionally biased region" description="Acidic residues" evidence="1">
    <location>
        <begin position="167"/>
        <end position="176"/>
    </location>
</feature>
<dbReference type="EMBL" id="LJIJ01000394">
    <property type="protein sequence ID" value="ODM97935.1"/>
    <property type="molecule type" value="Genomic_DNA"/>
</dbReference>
<comment type="caution">
    <text evidence="4">The sequence shown here is derived from an EMBL/GenBank/DDBJ whole genome shotgun (WGS) entry which is preliminary data.</text>
</comment>
<evidence type="ECO:0000259" key="3">
    <source>
        <dbReference type="PROSITE" id="PS51788"/>
    </source>
</evidence>
<sequence length="580" mass="64287">MMTSDSEDDYEDASQSQHHDNQVENTVQAAPSSSSNVVADVVNSNQSSNDGQRHESDVNTVSSGNPSNSSPPEPAIAVDGIAQQPQVENDNQEVRDEGNQDEDNAGAGDPLEFFRRLRGFLNDNPNPHALVVDSDSDNAETESDDSEMDFPMLNPDDDGESNRASSDDNETQGDDGENLLQEFDQELPIRHSYLGEGMEALQGRVMLEEDATPEIPLIGLGIHLIPGQTLPLTIFHAVFQNAIRRCVMTDRLFGIVHNDMDMPSGNVVYKGALGTLAEIYEYQEESDAEGPGSMSSSFALKAKGRQRFNVIEVRRQADGNLMGKVKVRPEIRLEPFVLNILLPGVSRHFLPKRKSEDLEEEAATVSATVVPVVTVPGPQSRSGSISRFTFTRRDSVASTVSSLGPDKELVVLQAKIQDQRKRLKYYSALTPQPYFVYEQYDETVLVEKVHRLLKTELRGLTESGGKIPVDASDLSFWLAQNLTMDDAYRTKVLKMDSPVQRLRYELELLARTTKVISCRNCQTNIADHSQIFSMSIEGPQATYVNPHGFVHETLTVYKTKELMTRGLPSTESSWFPGYGP</sequence>
<evidence type="ECO:0000256" key="1">
    <source>
        <dbReference type="SAM" id="MobiDB-lite"/>
    </source>
</evidence>
<accession>A0A1D2MZ58</accession>
<dbReference type="InterPro" id="IPR034750">
    <property type="entry name" value="CULT"/>
</dbReference>
<feature type="region of interest" description="Disordered" evidence="1">
    <location>
        <begin position="1"/>
        <end position="110"/>
    </location>
</feature>
<feature type="domain" description="CULT" evidence="3">
    <location>
        <begin position="513"/>
        <end position="580"/>
    </location>
</feature>
<dbReference type="FunFam" id="2.170.150.20:FF:000007">
    <property type="entry name" value="Protein cereblon"/>
    <property type="match status" value="1"/>
</dbReference>
<feature type="region of interest" description="Disordered" evidence="1">
    <location>
        <begin position="127"/>
        <end position="176"/>
    </location>
</feature>
<dbReference type="Gene3D" id="2.170.150.20">
    <property type="entry name" value="Peptide methionine sulfoxide reductase"/>
    <property type="match status" value="1"/>
</dbReference>
<dbReference type="PANTHER" id="PTHR46732:SF8">
    <property type="entry name" value="ATP-DEPENDENT PROTEASE LA (LON) DOMAIN PROTEIN"/>
    <property type="match status" value="1"/>
</dbReference>
<name>A0A1D2MZ58_ORCCI</name>
<dbReference type="AlphaFoldDB" id="A0A1D2MZ58"/>
<dbReference type="PROSITE" id="PS51787">
    <property type="entry name" value="LON_N"/>
    <property type="match status" value="1"/>
</dbReference>
<gene>
    <name evidence="4" type="ORF">Ocin01_08743</name>
</gene>
<dbReference type="Gene3D" id="1.20.58.1480">
    <property type="match status" value="1"/>
</dbReference>
<organism evidence="4 5">
    <name type="scientific">Orchesella cincta</name>
    <name type="common">Springtail</name>
    <name type="synonym">Podura cincta</name>
    <dbReference type="NCBI Taxonomy" id="48709"/>
    <lineage>
        <taxon>Eukaryota</taxon>
        <taxon>Metazoa</taxon>
        <taxon>Ecdysozoa</taxon>
        <taxon>Arthropoda</taxon>
        <taxon>Hexapoda</taxon>
        <taxon>Collembola</taxon>
        <taxon>Entomobryomorpha</taxon>
        <taxon>Entomobryoidea</taxon>
        <taxon>Orchesellidae</taxon>
        <taxon>Orchesellinae</taxon>
        <taxon>Orchesella</taxon>
    </lineage>
</organism>
<evidence type="ECO:0000313" key="4">
    <source>
        <dbReference type="EMBL" id="ODM97935.1"/>
    </source>
</evidence>
<keyword evidence="5" id="KW-1185">Reference proteome</keyword>
<feature type="compositionally biased region" description="Low complexity" evidence="1">
    <location>
        <begin position="32"/>
        <end position="49"/>
    </location>
</feature>
<dbReference type="Pfam" id="PF02190">
    <property type="entry name" value="LON_substr_bdg"/>
    <property type="match status" value="1"/>
</dbReference>
<reference evidence="4 5" key="1">
    <citation type="journal article" date="2016" name="Genome Biol. Evol.">
        <title>Gene Family Evolution Reflects Adaptation to Soil Environmental Stressors in the Genome of the Collembolan Orchesella cincta.</title>
        <authorList>
            <person name="Faddeeva-Vakhrusheva A."/>
            <person name="Derks M.F."/>
            <person name="Anvar S.Y."/>
            <person name="Agamennone V."/>
            <person name="Suring W."/>
            <person name="Smit S."/>
            <person name="van Straalen N.M."/>
            <person name="Roelofs D."/>
        </authorList>
    </citation>
    <scope>NUCLEOTIDE SEQUENCE [LARGE SCALE GENOMIC DNA]</scope>
    <source>
        <tissue evidence="4">Mixed pool</tissue>
    </source>
</reference>
<dbReference type="InterPro" id="IPR046336">
    <property type="entry name" value="Lon_prtase_N_sf"/>
</dbReference>
<dbReference type="STRING" id="48709.A0A1D2MZ58"/>
<feature type="compositionally biased region" description="Acidic residues" evidence="1">
    <location>
        <begin position="134"/>
        <end position="148"/>
    </location>
</feature>
<dbReference type="PANTHER" id="PTHR46732">
    <property type="entry name" value="ATP-DEPENDENT PROTEASE LA (LON) DOMAIN PROTEIN"/>
    <property type="match status" value="1"/>
</dbReference>
<feature type="domain" description="Lon N-terminal" evidence="2">
    <location>
        <begin position="212"/>
        <end position="513"/>
    </location>
</feature>
<dbReference type="InterPro" id="IPR003111">
    <property type="entry name" value="Lon_prtase_N"/>
</dbReference>
<proteinExistence type="predicted"/>
<dbReference type="InterPro" id="IPR015947">
    <property type="entry name" value="PUA-like_sf"/>
</dbReference>